<comment type="caution">
    <text evidence="1">The sequence shown here is derived from an EMBL/GenBank/DDBJ whole genome shotgun (WGS) entry which is preliminary data.</text>
</comment>
<gene>
    <name evidence="1" type="ORF">MYCIT1_LOCUS3356</name>
</gene>
<proteinExistence type="predicted"/>
<feature type="non-terminal residue" evidence="1">
    <location>
        <position position="1"/>
    </location>
</feature>
<dbReference type="EMBL" id="CAVNYO010000044">
    <property type="protein sequence ID" value="CAK5263746.1"/>
    <property type="molecule type" value="Genomic_DNA"/>
</dbReference>
<dbReference type="Proteomes" id="UP001295794">
    <property type="component" value="Unassembled WGS sequence"/>
</dbReference>
<name>A0AAD2GUB0_9AGAR</name>
<dbReference type="AlphaFoldDB" id="A0AAD2GUB0"/>
<protein>
    <submittedName>
        <fullName evidence="1">Uncharacterized protein</fullName>
    </submittedName>
</protein>
<evidence type="ECO:0000313" key="1">
    <source>
        <dbReference type="EMBL" id="CAK5263746.1"/>
    </source>
</evidence>
<evidence type="ECO:0000313" key="2">
    <source>
        <dbReference type="Proteomes" id="UP001295794"/>
    </source>
</evidence>
<accession>A0AAD2GUB0</accession>
<organism evidence="1 2">
    <name type="scientific">Mycena citricolor</name>
    <dbReference type="NCBI Taxonomy" id="2018698"/>
    <lineage>
        <taxon>Eukaryota</taxon>
        <taxon>Fungi</taxon>
        <taxon>Dikarya</taxon>
        <taxon>Basidiomycota</taxon>
        <taxon>Agaricomycotina</taxon>
        <taxon>Agaricomycetes</taxon>
        <taxon>Agaricomycetidae</taxon>
        <taxon>Agaricales</taxon>
        <taxon>Marasmiineae</taxon>
        <taxon>Mycenaceae</taxon>
        <taxon>Mycena</taxon>
    </lineage>
</organism>
<sequence>SQARHHPQSRLPDTTIFRAESLVCALCLPLTQPYANSPGGITIIVARFDPSCATGLATVLKFGHTSFLKLSQLRAQGSRRFFFSTLWGTA</sequence>
<keyword evidence="2" id="KW-1185">Reference proteome</keyword>
<reference evidence="1" key="1">
    <citation type="submission" date="2023-11" db="EMBL/GenBank/DDBJ databases">
        <authorList>
            <person name="De Vega J J."/>
            <person name="De Vega J J."/>
        </authorList>
    </citation>
    <scope>NUCLEOTIDE SEQUENCE</scope>
</reference>